<evidence type="ECO:0000313" key="7">
    <source>
        <dbReference type="Proteomes" id="UP000199481"/>
    </source>
</evidence>
<feature type="transmembrane region" description="Helical" evidence="5">
    <location>
        <begin position="23"/>
        <end position="45"/>
    </location>
</feature>
<evidence type="ECO:0000256" key="5">
    <source>
        <dbReference type="SAM" id="Phobius"/>
    </source>
</evidence>
<evidence type="ECO:0000256" key="3">
    <source>
        <dbReference type="ARBA" id="ARBA00022989"/>
    </source>
</evidence>
<feature type="transmembrane region" description="Helical" evidence="5">
    <location>
        <begin position="376"/>
        <end position="397"/>
    </location>
</feature>
<accession>A0A1H1B278</accession>
<keyword evidence="3 5" id="KW-1133">Transmembrane helix</keyword>
<dbReference type="AlphaFoldDB" id="A0A1H1B278"/>
<name>A0A1H1B278_9LACT</name>
<dbReference type="InterPro" id="IPR050368">
    <property type="entry name" value="ClC-type_chloride_channel"/>
</dbReference>
<feature type="transmembrane region" description="Helical" evidence="5">
    <location>
        <begin position="265"/>
        <end position="287"/>
    </location>
</feature>
<dbReference type="GO" id="GO:0015108">
    <property type="term" value="F:chloride transmembrane transporter activity"/>
    <property type="evidence" value="ECO:0007669"/>
    <property type="project" value="InterPro"/>
</dbReference>
<organism evidence="6 7">
    <name type="scientific">Carnobacterium viridans</name>
    <dbReference type="NCBI Taxonomy" id="174587"/>
    <lineage>
        <taxon>Bacteria</taxon>
        <taxon>Bacillati</taxon>
        <taxon>Bacillota</taxon>
        <taxon>Bacilli</taxon>
        <taxon>Lactobacillales</taxon>
        <taxon>Carnobacteriaceae</taxon>
        <taxon>Carnobacterium</taxon>
    </lineage>
</organism>
<feature type="transmembrane region" description="Helical" evidence="5">
    <location>
        <begin position="344"/>
        <end position="364"/>
    </location>
</feature>
<dbReference type="Pfam" id="PF00654">
    <property type="entry name" value="Voltage_CLC"/>
    <property type="match status" value="1"/>
</dbReference>
<reference evidence="7" key="1">
    <citation type="submission" date="2016-10" db="EMBL/GenBank/DDBJ databases">
        <authorList>
            <person name="Varghese N."/>
            <person name="Submissions S."/>
        </authorList>
    </citation>
    <scope>NUCLEOTIDE SEQUENCE [LARGE SCALE GENOMIC DNA]</scope>
    <source>
        <strain evidence="7">MPL-11</strain>
    </source>
</reference>
<evidence type="ECO:0000256" key="1">
    <source>
        <dbReference type="ARBA" id="ARBA00004141"/>
    </source>
</evidence>
<gene>
    <name evidence="6" type="ORF">SAMN04487752_2388</name>
</gene>
<dbReference type="Proteomes" id="UP000199481">
    <property type="component" value="Unassembled WGS sequence"/>
</dbReference>
<keyword evidence="4 5" id="KW-0472">Membrane</keyword>
<keyword evidence="7" id="KW-1185">Reference proteome</keyword>
<feature type="transmembrane region" description="Helical" evidence="5">
    <location>
        <begin position="227"/>
        <end position="245"/>
    </location>
</feature>
<dbReference type="EMBL" id="FNJW01000008">
    <property type="protein sequence ID" value="SDQ46055.1"/>
    <property type="molecule type" value="Genomic_DNA"/>
</dbReference>
<feature type="transmembrane region" description="Helical" evidence="5">
    <location>
        <begin position="153"/>
        <end position="178"/>
    </location>
</feature>
<sequence length="420" mass="45449">MGRILKKMKTTEIVLIGNYFFKWLWYSSLVGIGVGSLSAFFLISLTFVTNSRMTLPWLLYLLPLGGAAISWLYWKVGGNAIRGNNLIIQEARGTKKEVEWIPKRLIPLTLFGTLVTHLFGGSAGREGTAVQIGGSLADAVGRVFHMKKNERRILLIAGMSAGFSSVFGTPIAGTLFAMEVLAIGFVRQEALFPSLWAALVGNWVTTFFGAAHTHYSMGIVPEATPSLIIKIVIAAILFGLAGRLFSWTTRITKVIMTNWFNNPVIKSFIGGVIVILLVFLVGTREFLGLSLPLIDQAFLGESGPFDSLGKLIFTAITLGSGFQGGEVTPLFTIGATLGSTLAHLFHISVPFLAGLGFIGVFAAASNTPVACFVMGLELFGSGALPYLFLTCVVSYLFSGNQGIYETQQVYLRKGDLFEEE</sequence>
<dbReference type="InterPro" id="IPR001807">
    <property type="entry name" value="ClC"/>
</dbReference>
<feature type="transmembrane region" description="Helical" evidence="5">
    <location>
        <begin position="308"/>
        <end position="324"/>
    </location>
</feature>
<feature type="transmembrane region" description="Helical" evidence="5">
    <location>
        <begin position="57"/>
        <end position="74"/>
    </location>
</feature>
<evidence type="ECO:0000256" key="2">
    <source>
        <dbReference type="ARBA" id="ARBA00022692"/>
    </source>
</evidence>
<protein>
    <submittedName>
        <fullName evidence="6">H+/Cl-antiporter ClcA</fullName>
    </submittedName>
</protein>
<comment type="subcellular location">
    <subcellularLocation>
        <location evidence="1">Membrane</location>
        <topology evidence="1">Multi-pass membrane protein</topology>
    </subcellularLocation>
</comment>
<dbReference type="Gene3D" id="1.10.3080.10">
    <property type="entry name" value="Clc chloride channel"/>
    <property type="match status" value="1"/>
</dbReference>
<dbReference type="RefSeq" id="WP_035021672.1">
    <property type="nucleotide sequence ID" value="NZ_FNJW01000008.1"/>
</dbReference>
<dbReference type="SUPFAM" id="SSF81340">
    <property type="entry name" value="Clc chloride channel"/>
    <property type="match status" value="1"/>
</dbReference>
<dbReference type="PANTHER" id="PTHR43427:SF12">
    <property type="entry name" value="CHLORIDE TRANSPORTER"/>
    <property type="match status" value="1"/>
</dbReference>
<evidence type="ECO:0000256" key="4">
    <source>
        <dbReference type="ARBA" id="ARBA00023136"/>
    </source>
</evidence>
<proteinExistence type="predicted"/>
<dbReference type="GO" id="GO:0016020">
    <property type="term" value="C:membrane"/>
    <property type="evidence" value="ECO:0007669"/>
    <property type="project" value="UniProtKB-SubCell"/>
</dbReference>
<evidence type="ECO:0000313" key="6">
    <source>
        <dbReference type="EMBL" id="SDQ46055.1"/>
    </source>
</evidence>
<keyword evidence="2 5" id="KW-0812">Transmembrane</keyword>
<dbReference type="PANTHER" id="PTHR43427">
    <property type="entry name" value="CHLORIDE CHANNEL PROTEIN CLC-E"/>
    <property type="match status" value="1"/>
</dbReference>
<dbReference type="InterPro" id="IPR014743">
    <property type="entry name" value="Cl-channel_core"/>
</dbReference>